<keyword evidence="2 3" id="KW-0418">Kinase</keyword>
<keyword evidence="3" id="KW-0963">Cytoplasm</keyword>
<accession>A0A1A9EZB2</accession>
<dbReference type="GO" id="GO:0005536">
    <property type="term" value="F:D-glucose binding"/>
    <property type="evidence" value="ECO:0007669"/>
    <property type="project" value="InterPro"/>
</dbReference>
<dbReference type="GO" id="GO:0005829">
    <property type="term" value="C:cytosol"/>
    <property type="evidence" value="ECO:0007669"/>
    <property type="project" value="TreeGrafter"/>
</dbReference>
<dbReference type="InterPro" id="IPR003836">
    <property type="entry name" value="Glucokinase"/>
</dbReference>
<dbReference type="PANTHER" id="PTHR47690">
    <property type="entry name" value="GLUCOKINASE"/>
    <property type="match status" value="1"/>
</dbReference>
<keyword evidence="3" id="KW-0324">Glycolysis</keyword>
<comment type="catalytic activity">
    <reaction evidence="3">
        <text>D-glucose + ATP = D-glucose 6-phosphate + ADP + H(+)</text>
        <dbReference type="Rhea" id="RHEA:17825"/>
        <dbReference type="ChEBI" id="CHEBI:4167"/>
        <dbReference type="ChEBI" id="CHEBI:15378"/>
        <dbReference type="ChEBI" id="CHEBI:30616"/>
        <dbReference type="ChEBI" id="CHEBI:61548"/>
        <dbReference type="ChEBI" id="CHEBI:456216"/>
        <dbReference type="EC" id="2.7.1.2"/>
    </reaction>
</comment>
<dbReference type="Gene3D" id="3.40.367.20">
    <property type="match status" value="1"/>
</dbReference>
<dbReference type="InterPro" id="IPR050201">
    <property type="entry name" value="Bacterial_glucokinase"/>
</dbReference>
<reference evidence="5 6" key="2">
    <citation type="journal article" date="2018" name="Int. J. Syst. Evol. Microbiol.">
        <title>Marinobacterium aestuarii sp. nov., a benzene-degrading marine bacterium isolated from estuary sediment.</title>
        <authorList>
            <person name="Bae S.S."/>
            <person name="Jung J."/>
            <person name="Chung D."/>
            <person name="Baek K."/>
        </authorList>
    </citation>
    <scope>NUCLEOTIDE SEQUENCE [LARGE SCALE GENOMIC DNA]</scope>
    <source>
        <strain evidence="5 6">ST58-10</strain>
    </source>
</reference>
<dbReference type="STRING" id="1821621.A8C75_11760"/>
<evidence type="ECO:0000313" key="6">
    <source>
        <dbReference type="Proteomes" id="UP000078070"/>
    </source>
</evidence>
<sequence>MSEYALVGDIGGTNARLALVKPGHVELEHIRTLPCAEFDNLDAACNAYLADAGLSGVTRACLAFACPVQDEQIRMTNNHWAFSRSAMQHTLGLDQFRLLNDFTAMALGMLHVQPHELVAIGGGESLAGSTRLVIGPGTGLGVSALVPAGDEWVPLSTEGGHVSFAPTDELEIAIWRSLRDQFGRVSVERILCGQGLVNLYQAIAHYRSLPARLTRPAEVTAAGLAGDPLAEEALARFCRILGEQAGDAVLTVGARGGVYLCGGILPRMQEFLLSSAFREGFEAKGRFNGYMTKVPVWLCTAEYPGLLGAAAGLDNSRVQG</sequence>
<dbReference type="Proteomes" id="UP000078070">
    <property type="component" value="Chromosome"/>
</dbReference>
<dbReference type="KEGG" id="mars:A8C75_11760"/>
<evidence type="ECO:0000256" key="3">
    <source>
        <dbReference type="HAMAP-Rule" id="MF_00524"/>
    </source>
</evidence>
<dbReference type="AlphaFoldDB" id="A0A1A9EZB2"/>
<dbReference type="CDD" id="cd24008">
    <property type="entry name" value="ASKHA_NBD_GLK"/>
    <property type="match status" value="1"/>
</dbReference>
<protein>
    <recommendedName>
        <fullName evidence="3">Glucokinase</fullName>
        <ecNumber evidence="3">2.7.1.2</ecNumber>
    </recommendedName>
    <alternativeName>
        <fullName evidence="3">Glucose kinase</fullName>
    </alternativeName>
</protein>
<comment type="subcellular location">
    <subcellularLocation>
        <location evidence="3">Cytoplasm</location>
    </subcellularLocation>
</comment>
<dbReference type="InterPro" id="IPR043129">
    <property type="entry name" value="ATPase_NBD"/>
</dbReference>
<dbReference type="EC" id="2.7.1.2" evidence="3"/>
<dbReference type="RefSeq" id="WP_067382378.1">
    <property type="nucleotide sequence ID" value="NZ_CP015839.1"/>
</dbReference>
<organism evidence="5 6">
    <name type="scientific">Marinobacterium aestuarii</name>
    <dbReference type="NCBI Taxonomy" id="1821621"/>
    <lineage>
        <taxon>Bacteria</taxon>
        <taxon>Pseudomonadati</taxon>
        <taxon>Pseudomonadota</taxon>
        <taxon>Gammaproteobacteria</taxon>
        <taxon>Oceanospirillales</taxon>
        <taxon>Oceanospirillaceae</taxon>
        <taxon>Marinobacterium</taxon>
    </lineage>
</organism>
<feature type="binding site" evidence="3">
    <location>
        <begin position="8"/>
        <end position="13"/>
    </location>
    <ligand>
        <name>ATP</name>
        <dbReference type="ChEBI" id="CHEBI:30616"/>
    </ligand>
</feature>
<gene>
    <name evidence="3" type="primary">glk</name>
    <name evidence="5" type="ORF">A8C75_11760</name>
</gene>
<dbReference type="PANTHER" id="PTHR47690:SF1">
    <property type="entry name" value="GLUCOKINASE"/>
    <property type="match status" value="1"/>
</dbReference>
<keyword evidence="3" id="KW-0067">ATP-binding</keyword>
<evidence type="ECO:0000256" key="4">
    <source>
        <dbReference type="RuleBase" id="RU004046"/>
    </source>
</evidence>
<keyword evidence="1 3" id="KW-0808">Transferase</keyword>
<evidence type="ECO:0000313" key="5">
    <source>
        <dbReference type="EMBL" id="ANG63080.1"/>
    </source>
</evidence>
<evidence type="ECO:0000256" key="2">
    <source>
        <dbReference type="ARBA" id="ARBA00022777"/>
    </source>
</evidence>
<dbReference type="SUPFAM" id="SSF53067">
    <property type="entry name" value="Actin-like ATPase domain"/>
    <property type="match status" value="1"/>
</dbReference>
<keyword evidence="6" id="KW-1185">Reference proteome</keyword>
<dbReference type="NCBIfam" id="NF001415">
    <property type="entry name" value="PRK00292.1-2"/>
    <property type="match status" value="1"/>
</dbReference>
<dbReference type="OrthoDB" id="9800595at2"/>
<evidence type="ECO:0000256" key="1">
    <source>
        <dbReference type="ARBA" id="ARBA00022679"/>
    </source>
</evidence>
<dbReference type="Gene3D" id="3.30.420.40">
    <property type="match status" value="1"/>
</dbReference>
<dbReference type="EMBL" id="CP015839">
    <property type="protein sequence ID" value="ANG63080.1"/>
    <property type="molecule type" value="Genomic_DNA"/>
</dbReference>
<proteinExistence type="inferred from homology"/>
<dbReference type="NCBIfam" id="TIGR00749">
    <property type="entry name" value="glk"/>
    <property type="match status" value="1"/>
</dbReference>
<keyword evidence="3" id="KW-0547">Nucleotide-binding</keyword>
<name>A0A1A9EZB2_9GAMM</name>
<dbReference type="Pfam" id="PF02685">
    <property type="entry name" value="Glucokinase"/>
    <property type="match status" value="1"/>
</dbReference>
<dbReference type="NCBIfam" id="NF009073">
    <property type="entry name" value="PRK12408.1"/>
    <property type="match status" value="1"/>
</dbReference>
<dbReference type="GO" id="GO:0006096">
    <property type="term" value="P:glycolytic process"/>
    <property type="evidence" value="ECO:0007669"/>
    <property type="project" value="UniProtKB-UniRule"/>
</dbReference>
<dbReference type="HAMAP" id="MF_00524">
    <property type="entry name" value="Glucokinase"/>
    <property type="match status" value="1"/>
</dbReference>
<dbReference type="GO" id="GO:0004340">
    <property type="term" value="F:glucokinase activity"/>
    <property type="evidence" value="ECO:0007669"/>
    <property type="project" value="UniProtKB-UniRule"/>
</dbReference>
<comment type="similarity">
    <text evidence="3 4">Belongs to the bacterial glucokinase family.</text>
</comment>
<dbReference type="GO" id="GO:0005524">
    <property type="term" value="F:ATP binding"/>
    <property type="evidence" value="ECO:0007669"/>
    <property type="project" value="UniProtKB-UniRule"/>
</dbReference>
<reference evidence="6" key="1">
    <citation type="submission" date="2016-05" db="EMBL/GenBank/DDBJ databases">
        <authorList>
            <person name="Baek K."/>
            <person name="Yang S.-J."/>
        </authorList>
    </citation>
    <scope>NUCLEOTIDE SEQUENCE [LARGE SCALE GENOMIC DNA]</scope>
    <source>
        <strain evidence="6">ST58-10</strain>
    </source>
</reference>